<accession>A0AAV1GRY9</accession>
<evidence type="ECO:0000313" key="2">
    <source>
        <dbReference type="Proteomes" id="UP001178508"/>
    </source>
</evidence>
<protein>
    <submittedName>
        <fullName evidence="1">Uncharacterized protein LOC110253902</fullName>
    </submittedName>
</protein>
<dbReference type="EMBL" id="OY660879">
    <property type="protein sequence ID" value="CAJ1075970.1"/>
    <property type="molecule type" value="Genomic_DNA"/>
</dbReference>
<gene>
    <name evidence="1" type="ORF">XNOV1_A003963</name>
</gene>
<keyword evidence="2" id="KW-1185">Reference proteome</keyword>
<dbReference type="Proteomes" id="UP001178508">
    <property type="component" value="Chromosome 16"/>
</dbReference>
<organism evidence="1 2">
    <name type="scientific">Xyrichtys novacula</name>
    <name type="common">Pearly razorfish</name>
    <name type="synonym">Hemipteronotus novacula</name>
    <dbReference type="NCBI Taxonomy" id="13765"/>
    <lineage>
        <taxon>Eukaryota</taxon>
        <taxon>Metazoa</taxon>
        <taxon>Chordata</taxon>
        <taxon>Craniata</taxon>
        <taxon>Vertebrata</taxon>
        <taxon>Euteleostomi</taxon>
        <taxon>Actinopterygii</taxon>
        <taxon>Neopterygii</taxon>
        <taxon>Teleostei</taxon>
        <taxon>Neoteleostei</taxon>
        <taxon>Acanthomorphata</taxon>
        <taxon>Eupercaria</taxon>
        <taxon>Labriformes</taxon>
        <taxon>Labridae</taxon>
        <taxon>Xyrichtys</taxon>
    </lineage>
</organism>
<reference evidence="1" key="1">
    <citation type="submission" date="2023-08" db="EMBL/GenBank/DDBJ databases">
        <authorList>
            <person name="Alioto T."/>
            <person name="Alioto T."/>
            <person name="Gomez Garrido J."/>
        </authorList>
    </citation>
    <scope>NUCLEOTIDE SEQUENCE</scope>
</reference>
<dbReference type="AlphaFoldDB" id="A0AAV1GRY9"/>
<proteinExistence type="predicted"/>
<name>A0AAV1GRY9_XYRNO</name>
<sequence>MLRRVLNVHWSSHTTNEALYGELPAVADKIAAKRLKLAGHCHRHPELSTQKVLLWEPKHGHRNRGRPRTSYVDTLKKDTGAKSASELASLMKDCDVWRYHVHSRRVAT</sequence>
<evidence type="ECO:0000313" key="1">
    <source>
        <dbReference type="EMBL" id="CAJ1075970.1"/>
    </source>
</evidence>